<dbReference type="Gene3D" id="3.40.50.1980">
    <property type="entry name" value="Nitrogenase molybdenum iron protein domain"/>
    <property type="match status" value="2"/>
</dbReference>
<dbReference type="Pfam" id="PF01497">
    <property type="entry name" value="Peripla_BP_2"/>
    <property type="match status" value="1"/>
</dbReference>
<gene>
    <name evidence="3" type="ORF">C5N92_08655</name>
</gene>
<dbReference type="AlphaFoldDB" id="A0A328BZ62"/>
<feature type="chain" id="PRO_5016375523" evidence="1">
    <location>
        <begin position="29"/>
        <end position="345"/>
    </location>
</feature>
<organism evidence="3 4">
    <name type="scientific">Glaesserella australis</name>
    <dbReference type="NCBI Taxonomy" id="2094024"/>
    <lineage>
        <taxon>Bacteria</taxon>
        <taxon>Pseudomonadati</taxon>
        <taxon>Pseudomonadota</taxon>
        <taxon>Gammaproteobacteria</taxon>
        <taxon>Pasteurellales</taxon>
        <taxon>Pasteurellaceae</taxon>
        <taxon>Glaesserella</taxon>
    </lineage>
</organism>
<evidence type="ECO:0000313" key="3">
    <source>
        <dbReference type="EMBL" id="RAL18372.1"/>
    </source>
</evidence>
<feature type="signal peptide" evidence="1">
    <location>
        <begin position="1"/>
        <end position="28"/>
    </location>
</feature>
<sequence length="345" mass="38202">MLKHFNIFNRTLAITLLTSFLIAPISQARVVQDIEGKGIELPEKVERIVDLWPANNQMVLLLGGADKLVGTAKPIVNNPWFVEVYPKIKDVPVLANGNDVNIESLLAQNPDVALMSNKNQLKLVEQAGVKGVLVMFQDFDGLKKTLQITANVIGGNAPNIAQEYIKELDGNIQFVADRLKDLKEEERPTVIHIANGSNTTKIDGGMSIVGEWVKLAGGKNAFNDKANLVDVTMEDILRVNPDVIIVGSANAVQGVEKILSDPIWKELQAVQKGRVYVNPQGTFPWDRYSAEEALQVLWAAKLLHPTKFEDVDMVAKTQAFYKKYYNYDLSKENAEQILKGGSPIK</sequence>
<dbReference type="Gene3D" id="1.20.58.2180">
    <property type="match status" value="1"/>
</dbReference>
<dbReference type="InterPro" id="IPR050902">
    <property type="entry name" value="ABC_Transporter_SBP"/>
</dbReference>
<dbReference type="EMBL" id="PTPX01000017">
    <property type="protein sequence ID" value="RAL18372.1"/>
    <property type="molecule type" value="Genomic_DNA"/>
</dbReference>
<dbReference type="RefSeq" id="WP_111750548.1">
    <property type="nucleotide sequence ID" value="NZ_PTPX01000017.1"/>
</dbReference>
<evidence type="ECO:0000313" key="4">
    <source>
        <dbReference type="Proteomes" id="UP000248689"/>
    </source>
</evidence>
<evidence type="ECO:0000256" key="1">
    <source>
        <dbReference type="SAM" id="SignalP"/>
    </source>
</evidence>
<name>A0A328BZ62_9PAST</name>
<feature type="domain" description="Fe/B12 periplasmic-binding" evidence="2">
    <location>
        <begin position="47"/>
        <end position="307"/>
    </location>
</feature>
<reference evidence="4" key="1">
    <citation type="submission" date="2018-02" db="EMBL/GenBank/DDBJ databases">
        <title>Glaesserella australis sp. nov., isolated from the lungs of pigs.</title>
        <authorList>
            <person name="Turni C."/>
            <person name="Christensen H."/>
        </authorList>
    </citation>
    <scope>NUCLEOTIDE SEQUENCE [LARGE SCALE GENOMIC DNA]</scope>
    <source>
        <strain evidence="4">HS4635</strain>
    </source>
</reference>
<keyword evidence="4" id="KW-1185">Reference proteome</keyword>
<dbReference type="InterPro" id="IPR002491">
    <property type="entry name" value="ABC_transptr_periplasmic_BD"/>
</dbReference>
<evidence type="ECO:0000259" key="2">
    <source>
        <dbReference type="PROSITE" id="PS50983"/>
    </source>
</evidence>
<dbReference type="OrthoDB" id="9775594at2"/>
<comment type="caution">
    <text evidence="3">The sequence shown here is derived from an EMBL/GenBank/DDBJ whole genome shotgun (WGS) entry which is preliminary data.</text>
</comment>
<keyword evidence="1" id="KW-0732">Signal</keyword>
<protein>
    <submittedName>
        <fullName evidence="3">Peptide ABC transporter substrate-binding protein</fullName>
    </submittedName>
</protein>
<dbReference type="SUPFAM" id="SSF53807">
    <property type="entry name" value="Helical backbone' metal receptor"/>
    <property type="match status" value="1"/>
</dbReference>
<accession>A0A328BZ62</accession>
<dbReference type="PANTHER" id="PTHR30535:SF34">
    <property type="entry name" value="MOLYBDATE-BINDING PROTEIN MOLA"/>
    <property type="match status" value="1"/>
</dbReference>
<dbReference type="PANTHER" id="PTHR30535">
    <property type="entry name" value="VITAMIN B12-BINDING PROTEIN"/>
    <property type="match status" value="1"/>
</dbReference>
<dbReference type="PROSITE" id="PS50983">
    <property type="entry name" value="FE_B12_PBP"/>
    <property type="match status" value="1"/>
</dbReference>
<dbReference type="CDD" id="cd01142">
    <property type="entry name" value="TroA_e"/>
    <property type="match status" value="1"/>
</dbReference>
<dbReference type="Proteomes" id="UP000248689">
    <property type="component" value="Unassembled WGS sequence"/>
</dbReference>
<proteinExistence type="predicted"/>